<dbReference type="SMART" id="SM00849">
    <property type="entry name" value="Lactamase_B"/>
    <property type="match status" value="1"/>
</dbReference>
<reference evidence="2" key="1">
    <citation type="submission" date="2022-12" db="EMBL/GenBank/DDBJ databases">
        <title>Clostridium sp. nov., isolated from industrial wastewater.</title>
        <authorList>
            <person name="Jiayan W."/>
        </authorList>
    </citation>
    <scope>NUCLEOTIDE SEQUENCE</scope>
    <source>
        <strain evidence="2">ZC22-4</strain>
    </source>
</reference>
<dbReference type="Pfam" id="PF00753">
    <property type="entry name" value="Lactamase_B"/>
    <property type="match status" value="1"/>
</dbReference>
<evidence type="ECO:0000313" key="2">
    <source>
        <dbReference type="EMBL" id="MCY6959415.1"/>
    </source>
</evidence>
<comment type="caution">
    <text evidence="2">The sequence shown here is derived from an EMBL/GenBank/DDBJ whole genome shotgun (WGS) entry which is preliminary data.</text>
</comment>
<feature type="domain" description="Metallo-beta-lactamase" evidence="1">
    <location>
        <begin position="26"/>
        <end position="201"/>
    </location>
</feature>
<name>A0ABT4DAR7_9CLOT</name>
<dbReference type="PANTHER" id="PTHR42951">
    <property type="entry name" value="METALLO-BETA-LACTAMASE DOMAIN-CONTAINING"/>
    <property type="match status" value="1"/>
</dbReference>
<accession>A0ABT4DAR7</accession>
<dbReference type="Gene3D" id="3.60.15.10">
    <property type="entry name" value="Ribonuclease Z/Hydroxyacylglutathione hydrolase-like"/>
    <property type="match status" value="1"/>
</dbReference>
<dbReference type="InterPro" id="IPR001279">
    <property type="entry name" value="Metallo-B-lactamas"/>
</dbReference>
<dbReference type="EMBL" id="JAPQFJ010000013">
    <property type="protein sequence ID" value="MCY6959415.1"/>
    <property type="molecule type" value="Genomic_DNA"/>
</dbReference>
<evidence type="ECO:0000259" key="1">
    <source>
        <dbReference type="SMART" id="SM00849"/>
    </source>
</evidence>
<dbReference type="RefSeq" id="WP_268061845.1">
    <property type="nucleotide sequence ID" value="NZ_JAPQFJ010000013.1"/>
</dbReference>
<dbReference type="InterPro" id="IPR050855">
    <property type="entry name" value="NDM-1-like"/>
</dbReference>
<organism evidence="2 3">
    <name type="scientific">Clostridium brassicae</name>
    <dbReference type="NCBI Taxonomy" id="2999072"/>
    <lineage>
        <taxon>Bacteria</taxon>
        <taxon>Bacillati</taxon>
        <taxon>Bacillota</taxon>
        <taxon>Clostridia</taxon>
        <taxon>Eubacteriales</taxon>
        <taxon>Clostridiaceae</taxon>
        <taxon>Clostridium</taxon>
    </lineage>
</organism>
<keyword evidence="3" id="KW-1185">Reference proteome</keyword>
<evidence type="ECO:0000313" key="3">
    <source>
        <dbReference type="Proteomes" id="UP001144612"/>
    </source>
</evidence>
<dbReference type="InterPro" id="IPR036866">
    <property type="entry name" value="RibonucZ/Hydroxyglut_hydro"/>
</dbReference>
<proteinExistence type="predicted"/>
<protein>
    <submittedName>
        <fullName evidence="2">MBL fold metallo-hydrolase</fullName>
    </submittedName>
</protein>
<dbReference type="SUPFAM" id="SSF56281">
    <property type="entry name" value="Metallo-hydrolase/oxidoreductase"/>
    <property type="match status" value="1"/>
</dbReference>
<gene>
    <name evidence="2" type="ORF">OW729_12425</name>
</gene>
<sequence length="223" mass="26111">MKVDRIGSRGFVFTFDELLNTEFNCTTNIYVIDGKSHIFICDTFLGPKSMLLIKKFIDKYLKKKEIIIFNSHSDWDHIWGNCFFKEQLIIAHENTIKNIEKNAQVELNKYRNYCQGKVSICLPNIIFTDKIHFYEEGIEFIYSPGHTNDSASCIDRVDNILFAGDNVESPNPYLNSNNFDEYERTLTNYIFMEVKRIIPGHGEITDYDLVIKNLNYIKKLKSM</sequence>
<dbReference type="Proteomes" id="UP001144612">
    <property type="component" value="Unassembled WGS sequence"/>
</dbReference>